<keyword evidence="7" id="KW-1185">Reference proteome</keyword>
<dbReference type="CDD" id="cd01061">
    <property type="entry name" value="RNase_T2_euk"/>
    <property type="match status" value="1"/>
</dbReference>
<feature type="active site" evidence="3">
    <location>
        <position position="118"/>
    </location>
</feature>
<dbReference type="GO" id="GO:0003723">
    <property type="term" value="F:RNA binding"/>
    <property type="evidence" value="ECO:0007669"/>
    <property type="project" value="InterPro"/>
</dbReference>
<dbReference type="Proteomes" id="UP000762676">
    <property type="component" value="Unassembled WGS sequence"/>
</dbReference>
<evidence type="ECO:0000313" key="7">
    <source>
        <dbReference type="Proteomes" id="UP000762676"/>
    </source>
</evidence>
<evidence type="ECO:0000256" key="1">
    <source>
        <dbReference type="ARBA" id="ARBA00007469"/>
    </source>
</evidence>
<comment type="similarity">
    <text evidence="1 4">Belongs to the RNase T2 family.</text>
</comment>
<protein>
    <submittedName>
        <fullName evidence="6">Ribonuclease T2</fullName>
    </submittedName>
</protein>
<reference evidence="6 7" key="1">
    <citation type="journal article" date="2021" name="Elife">
        <title>Chloroplast acquisition without the gene transfer in kleptoplastic sea slugs, Plakobranchus ocellatus.</title>
        <authorList>
            <person name="Maeda T."/>
            <person name="Takahashi S."/>
            <person name="Yoshida T."/>
            <person name="Shimamura S."/>
            <person name="Takaki Y."/>
            <person name="Nagai Y."/>
            <person name="Toyoda A."/>
            <person name="Suzuki Y."/>
            <person name="Arimoto A."/>
            <person name="Ishii H."/>
            <person name="Satoh N."/>
            <person name="Nishiyama T."/>
            <person name="Hasebe M."/>
            <person name="Maruyama T."/>
            <person name="Minagawa J."/>
            <person name="Obokata J."/>
            <person name="Shigenobu S."/>
        </authorList>
    </citation>
    <scope>NUCLEOTIDE SEQUENCE [LARGE SCALE GENOMIC DNA]</scope>
</reference>
<keyword evidence="2" id="KW-1015">Disulfide bond</keyword>
<dbReference type="InterPro" id="IPR033130">
    <property type="entry name" value="RNase_T2_His_AS_2"/>
</dbReference>
<evidence type="ECO:0000313" key="6">
    <source>
        <dbReference type="EMBL" id="GFR76793.1"/>
    </source>
</evidence>
<gene>
    <name evidence="6" type="ORF">ElyMa_003951500</name>
</gene>
<dbReference type="PROSITE" id="PS00530">
    <property type="entry name" value="RNASE_T2_1"/>
    <property type="match status" value="1"/>
</dbReference>
<dbReference type="Gene3D" id="3.90.730.10">
    <property type="entry name" value="Ribonuclease T2-like"/>
    <property type="match status" value="1"/>
</dbReference>
<sequence length="265" mass="30345">MVYLFFVLASLLCTQTEALATQLKEKTDFQYLLLAHFWPTTSCVFFRNEGEDCYVSPVVKGWTIHGLWPSIAGTEKPDYCNDSMKFNYNEIKSLSSRLAVNWPSFEMGAPNTSLWEHEWTKHGTCAYSLPILKGELKYFNGTMNLHEKLNITKYLEDSGIVPSNEAMYLPQDIFNAVKKGVGKVPDITCLYEKKTQRHHLEQVWLCYNKQLQPIDCPEVSATKRLSSTLYFESVAEQEAAAPLNSYFQECPKSGKVYYKPLPNSQ</sequence>
<organism evidence="6 7">
    <name type="scientific">Elysia marginata</name>
    <dbReference type="NCBI Taxonomy" id="1093978"/>
    <lineage>
        <taxon>Eukaryota</taxon>
        <taxon>Metazoa</taxon>
        <taxon>Spiralia</taxon>
        <taxon>Lophotrochozoa</taxon>
        <taxon>Mollusca</taxon>
        <taxon>Gastropoda</taxon>
        <taxon>Heterobranchia</taxon>
        <taxon>Euthyneura</taxon>
        <taxon>Panpulmonata</taxon>
        <taxon>Sacoglossa</taxon>
        <taxon>Placobranchoidea</taxon>
        <taxon>Plakobranchidae</taxon>
        <taxon>Elysia</taxon>
    </lineage>
</organism>
<accession>A0AAV4FTJ1</accession>
<dbReference type="PANTHER" id="PTHR11240">
    <property type="entry name" value="RIBONUCLEASE T2"/>
    <property type="match status" value="1"/>
</dbReference>
<dbReference type="InterPro" id="IPR001568">
    <property type="entry name" value="RNase_T2-like"/>
</dbReference>
<evidence type="ECO:0000256" key="3">
    <source>
        <dbReference type="PIRSR" id="PIRSR633697-1"/>
    </source>
</evidence>
<dbReference type="GO" id="GO:0005576">
    <property type="term" value="C:extracellular region"/>
    <property type="evidence" value="ECO:0007669"/>
    <property type="project" value="TreeGrafter"/>
</dbReference>
<feature type="chain" id="PRO_5043876020" evidence="5">
    <location>
        <begin position="21"/>
        <end position="265"/>
    </location>
</feature>
<keyword evidence="5" id="KW-0732">Signal</keyword>
<dbReference type="InterPro" id="IPR033697">
    <property type="entry name" value="Ribonuclease_T2_eukaryotic"/>
</dbReference>
<dbReference type="InterPro" id="IPR018188">
    <property type="entry name" value="RNase_T2_His_AS_1"/>
</dbReference>
<evidence type="ECO:0000256" key="5">
    <source>
        <dbReference type="SAM" id="SignalP"/>
    </source>
</evidence>
<dbReference type="Pfam" id="PF00445">
    <property type="entry name" value="Ribonuclease_T2"/>
    <property type="match status" value="1"/>
</dbReference>
<dbReference type="GO" id="GO:0033897">
    <property type="term" value="F:ribonuclease T2 activity"/>
    <property type="evidence" value="ECO:0007669"/>
    <property type="project" value="InterPro"/>
</dbReference>
<name>A0AAV4FTJ1_9GAST</name>
<dbReference type="AlphaFoldDB" id="A0AAV4FTJ1"/>
<evidence type="ECO:0000256" key="4">
    <source>
        <dbReference type="RuleBase" id="RU004328"/>
    </source>
</evidence>
<feature type="active site" evidence="3">
    <location>
        <position position="122"/>
    </location>
</feature>
<dbReference type="PROSITE" id="PS00531">
    <property type="entry name" value="RNASE_T2_2"/>
    <property type="match status" value="1"/>
</dbReference>
<dbReference type="EMBL" id="BMAT01008046">
    <property type="protein sequence ID" value="GFR76793.1"/>
    <property type="molecule type" value="Genomic_DNA"/>
</dbReference>
<dbReference type="SUPFAM" id="SSF55895">
    <property type="entry name" value="Ribonuclease Rh-like"/>
    <property type="match status" value="1"/>
</dbReference>
<dbReference type="GO" id="GO:0006401">
    <property type="term" value="P:RNA catabolic process"/>
    <property type="evidence" value="ECO:0007669"/>
    <property type="project" value="TreeGrafter"/>
</dbReference>
<comment type="caution">
    <text evidence="6">The sequence shown here is derived from an EMBL/GenBank/DDBJ whole genome shotgun (WGS) entry which is preliminary data.</text>
</comment>
<proteinExistence type="inferred from homology"/>
<feature type="signal peptide" evidence="5">
    <location>
        <begin position="1"/>
        <end position="20"/>
    </location>
</feature>
<dbReference type="PANTHER" id="PTHR11240:SF22">
    <property type="entry name" value="RIBONUCLEASE T2"/>
    <property type="match status" value="1"/>
</dbReference>
<dbReference type="InterPro" id="IPR036430">
    <property type="entry name" value="RNase_T2-like_sf"/>
</dbReference>
<feature type="active site" evidence="3">
    <location>
        <position position="65"/>
    </location>
</feature>
<evidence type="ECO:0000256" key="2">
    <source>
        <dbReference type="ARBA" id="ARBA00023157"/>
    </source>
</evidence>